<dbReference type="EMBL" id="FTNP01000003">
    <property type="protein sequence ID" value="SIR80705.1"/>
    <property type="molecule type" value="Genomic_DNA"/>
</dbReference>
<proteinExistence type="predicted"/>
<evidence type="ECO:0000313" key="3">
    <source>
        <dbReference type="Proteomes" id="UP000185687"/>
    </source>
</evidence>
<keyword evidence="3" id="KW-1185">Reference proteome</keyword>
<evidence type="ECO:0000313" key="2">
    <source>
        <dbReference type="EMBL" id="SIR80705.1"/>
    </source>
</evidence>
<sequence length="69" mass="7350">MASTQTQSDRLNRLKNASVITTAIDATVEIAKGRRKTGLLLLGAAALSSRVPGVGTAASVLLRIYRRLR</sequence>
<dbReference type="Proteomes" id="UP000185687">
    <property type="component" value="Unassembled WGS sequence"/>
</dbReference>
<evidence type="ECO:0000313" key="4">
    <source>
        <dbReference type="Proteomes" id="UP000187321"/>
    </source>
</evidence>
<name>A0A1N7DYF8_9EURY</name>
<reference evidence="2 3" key="2">
    <citation type="submission" date="2017-01" db="EMBL/GenBank/DDBJ databases">
        <authorList>
            <person name="Mah S.A."/>
            <person name="Swanson W.J."/>
            <person name="Moy G.W."/>
            <person name="Vacquier V.D."/>
        </authorList>
    </citation>
    <scope>NUCLEOTIDE SEQUENCE [LARGE SCALE GENOMIC DNA]</scope>
    <source>
        <strain evidence="2 3">CGMCC 1.8909</strain>
    </source>
</reference>
<protein>
    <submittedName>
        <fullName evidence="2">Uncharacterized protein</fullName>
    </submittedName>
</protein>
<dbReference type="OrthoDB" id="177406at2157"/>
<organism evidence="2 3">
    <name type="scientific">Natronorubrum daqingense</name>
    <dbReference type="NCBI Taxonomy" id="588898"/>
    <lineage>
        <taxon>Archaea</taxon>
        <taxon>Methanobacteriati</taxon>
        <taxon>Methanobacteriota</taxon>
        <taxon>Stenosarchaea group</taxon>
        <taxon>Halobacteria</taxon>
        <taxon>Halobacteriales</taxon>
        <taxon>Natrialbaceae</taxon>
        <taxon>Natronorubrum</taxon>
    </lineage>
</organism>
<gene>
    <name evidence="1" type="ORF">BB347_06175</name>
    <name evidence="2" type="ORF">SAMN05421809_2319</name>
</gene>
<dbReference type="Proteomes" id="UP000187321">
    <property type="component" value="Chromosome"/>
</dbReference>
<dbReference type="RefSeq" id="WP_076582035.1">
    <property type="nucleotide sequence ID" value="NZ_CP019327.1"/>
</dbReference>
<evidence type="ECO:0000313" key="1">
    <source>
        <dbReference type="EMBL" id="APX96243.1"/>
    </source>
</evidence>
<dbReference type="EMBL" id="CP019327">
    <property type="protein sequence ID" value="APX96243.1"/>
    <property type="molecule type" value="Genomic_DNA"/>
</dbReference>
<dbReference type="GeneID" id="30955512"/>
<accession>A0A1N7DYF8</accession>
<dbReference type="KEGG" id="hda:BB347_06175"/>
<reference evidence="1 4" key="1">
    <citation type="submission" date="2017-01" db="EMBL/GenBank/DDBJ databases">
        <title>Complete genome sequence of Haloterrigena daqingensis type strain (JX313T).</title>
        <authorList>
            <person name="Shuang W."/>
        </authorList>
    </citation>
    <scope>NUCLEOTIDE SEQUENCE [LARGE SCALE GENOMIC DNA]</scope>
    <source>
        <strain evidence="1 4">JX313</strain>
    </source>
</reference>
<dbReference type="AlphaFoldDB" id="A0A1N7DYF8"/>